<sequence>MSAIVHPRRSTLVAGFSVARSVCAAVTAGRRTAVVVDARLAHLADAVAHPAVVVALDTARVDASAVAAISARLRDARVETVVAVGGGTTIDTAAVAAVGIASPRTLRWALDRSERVAVVPLPPPDVAAIDVIAVPTTVGTSAETNAVAIVRTDHGQRLIVGESLRPRHAVLDADHYTTLAGVQVRTGCLEALLRLAGASTAERAHPRAHAHAVAIGRALIGLGDGPLSPAARLRVARWSAATQRTAALRGRASFSPRHWYLANEVSFVARTTKMRATASIVAGVWRCIEDGDPRWGASRPLKAFWREVVRETRLPTAPSAGIDALVTRWALPLATRPDPDALTSMAVRVERWWGGRAPALPGITAPDVRAVLEGARWAPTPRASTRHDSPPETIPMRSRGGDHT</sequence>
<evidence type="ECO:0000256" key="2">
    <source>
        <dbReference type="ARBA" id="ARBA00023002"/>
    </source>
</evidence>
<dbReference type="SUPFAM" id="SSF56796">
    <property type="entry name" value="Dehydroquinate synthase-like"/>
    <property type="match status" value="1"/>
</dbReference>
<keyword evidence="2 5" id="KW-0560">Oxidoreductase</keyword>
<evidence type="ECO:0000313" key="5">
    <source>
        <dbReference type="EMBL" id="MBB3156862.1"/>
    </source>
</evidence>
<protein>
    <submittedName>
        <fullName evidence="5">NADP-dependent alcohol dehydrogenase</fullName>
        <ecNumber evidence="5">1.1.-.-</ecNumber>
    </submittedName>
</protein>
<accession>A0A7W5CFT9</accession>
<dbReference type="EC" id="1.1.-.-" evidence="5"/>
<comment type="similarity">
    <text evidence="1">Belongs to the iron-containing alcohol dehydrogenase family.</text>
</comment>
<feature type="domain" description="Alcohol dehydrogenase iron-type/glycerol dehydrogenase GldA" evidence="4">
    <location>
        <begin position="28"/>
        <end position="172"/>
    </location>
</feature>
<dbReference type="Gene3D" id="3.40.50.1970">
    <property type="match status" value="1"/>
</dbReference>
<dbReference type="PANTHER" id="PTHR11496">
    <property type="entry name" value="ALCOHOL DEHYDROGENASE"/>
    <property type="match status" value="1"/>
</dbReference>
<comment type="caution">
    <text evidence="5">The sequence shown here is derived from an EMBL/GenBank/DDBJ whole genome shotgun (WGS) entry which is preliminary data.</text>
</comment>
<dbReference type="EMBL" id="JACHXY010000001">
    <property type="protein sequence ID" value="MBB3156862.1"/>
    <property type="molecule type" value="Genomic_DNA"/>
</dbReference>
<name>A0A7W5CFT9_9MICO</name>
<evidence type="ECO:0000313" key="6">
    <source>
        <dbReference type="Proteomes" id="UP000543579"/>
    </source>
</evidence>
<dbReference type="RefSeq" id="WP_183418364.1">
    <property type="nucleotide sequence ID" value="NZ_JACHXY010000001.1"/>
</dbReference>
<dbReference type="PANTHER" id="PTHR11496:SF102">
    <property type="entry name" value="ALCOHOL DEHYDROGENASE 4"/>
    <property type="match status" value="1"/>
</dbReference>
<reference evidence="5 6" key="1">
    <citation type="submission" date="2020-08" db="EMBL/GenBank/DDBJ databases">
        <title>Genomic Encyclopedia of Type Strains, Phase III (KMG-III): the genomes of soil and plant-associated and newly described type strains.</title>
        <authorList>
            <person name="Whitman W."/>
        </authorList>
    </citation>
    <scope>NUCLEOTIDE SEQUENCE [LARGE SCALE GENOMIC DNA]</scope>
    <source>
        <strain evidence="5 6">CECT 8356</strain>
    </source>
</reference>
<feature type="region of interest" description="Disordered" evidence="3">
    <location>
        <begin position="376"/>
        <end position="404"/>
    </location>
</feature>
<dbReference type="InterPro" id="IPR039697">
    <property type="entry name" value="Alcohol_dehydrogenase_Fe"/>
</dbReference>
<evidence type="ECO:0000259" key="4">
    <source>
        <dbReference type="Pfam" id="PF00465"/>
    </source>
</evidence>
<gene>
    <name evidence="5" type="ORF">FHS07_000546</name>
</gene>
<organism evidence="5 6">
    <name type="scientific">Microbacterium proteolyticum</name>
    <dbReference type="NCBI Taxonomy" id="1572644"/>
    <lineage>
        <taxon>Bacteria</taxon>
        <taxon>Bacillati</taxon>
        <taxon>Actinomycetota</taxon>
        <taxon>Actinomycetes</taxon>
        <taxon>Micrococcales</taxon>
        <taxon>Microbacteriaceae</taxon>
        <taxon>Microbacterium</taxon>
    </lineage>
</organism>
<evidence type="ECO:0000256" key="3">
    <source>
        <dbReference type="SAM" id="MobiDB-lite"/>
    </source>
</evidence>
<dbReference type="AlphaFoldDB" id="A0A7W5CFT9"/>
<dbReference type="Proteomes" id="UP000543579">
    <property type="component" value="Unassembled WGS sequence"/>
</dbReference>
<dbReference type="GO" id="GO:0004022">
    <property type="term" value="F:alcohol dehydrogenase (NAD+) activity"/>
    <property type="evidence" value="ECO:0007669"/>
    <property type="project" value="TreeGrafter"/>
</dbReference>
<dbReference type="InterPro" id="IPR001670">
    <property type="entry name" value="ADH_Fe/GldA"/>
</dbReference>
<dbReference type="GO" id="GO:0046872">
    <property type="term" value="F:metal ion binding"/>
    <property type="evidence" value="ECO:0007669"/>
    <property type="project" value="InterPro"/>
</dbReference>
<evidence type="ECO:0000256" key="1">
    <source>
        <dbReference type="ARBA" id="ARBA00007358"/>
    </source>
</evidence>
<dbReference type="Pfam" id="PF00465">
    <property type="entry name" value="Fe-ADH"/>
    <property type="match status" value="1"/>
</dbReference>
<proteinExistence type="inferred from homology"/>